<dbReference type="OrthoDB" id="9807583at2"/>
<accession>C9RKQ0</accession>
<protein>
    <recommendedName>
        <fullName evidence="2">DUF4423 domain-containing protein</fullName>
    </recommendedName>
</protein>
<dbReference type="Pfam" id="PF14394">
    <property type="entry name" value="DUF4423"/>
    <property type="match status" value="1"/>
</dbReference>
<dbReference type="NCBIfam" id="TIGR02147">
    <property type="entry name" value="Fsuc_second"/>
    <property type="match status" value="1"/>
</dbReference>
<evidence type="ECO:0000259" key="2">
    <source>
        <dbReference type="Pfam" id="PF14394"/>
    </source>
</evidence>
<proteinExistence type="predicted"/>
<evidence type="ECO:0000256" key="1">
    <source>
        <dbReference type="SAM" id="MobiDB-lite"/>
    </source>
</evidence>
<dbReference type="AlphaFoldDB" id="C9RKQ0"/>
<feature type="domain" description="DUF4423" evidence="2">
    <location>
        <begin position="105"/>
        <end position="269"/>
    </location>
</feature>
<dbReference type="InterPro" id="IPR025537">
    <property type="entry name" value="DUF4423"/>
</dbReference>
<reference evidence="4" key="3">
    <citation type="submission" date="2010-08" db="EMBL/GenBank/DDBJ databases">
        <authorList>
            <person name="Durkin A.S."/>
            <person name="Nelson K.E."/>
            <person name="Morrison M."/>
            <person name="Forsberg C.W."/>
            <person name="Wilson D.B."/>
            <person name="Russell J.B."/>
            <person name="Cann I.K.O."/>
            <person name="Mackie R.I."/>
            <person name="White B.A."/>
        </authorList>
    </citation>
    <scope>NUCLEOTIDE SEQUENCE</scope>
    <source>
        <strain evidence="4">S85</strain>
    </source>
</reference>
<feature type="region of interest" description="Disordered" evidence="1">
    <location>
        <begin position="276"/>
        <end position="296"/>
    </location>
</feature>
<dbReference type="EMBL" id="CP002158">
    <property type="protein sequence ID" value="ADL26559.1"/>
    <property type="molecule type" value="Genomic_DNA"/>
</dbReference>
<evidence type="ECO:0000313" key="4">
    <source>
        <dbReference type="EMBL" id="ADL26559.1"/>
    </source>
</evidence>
<dbReference type="Proteomes" id="UP000000517">
    <property type="component" value="Chromosome"/>
</dbReference>
<reference evidence="3 6" key="1">
    <citation type="submission" date="2009-10" db="EMBL/GenBank/DDBJ databases">
        <title>Complete sequence of Fibrobacter succinogenes subsp. succinogenes S85.</title>
        <authorList>
            <consortium name="US DOE Joint Genome Institute"/>
            <person name="Lucas S."/>
            <person name="Copeland A."/>
            <person name="Lapidus A."/>
            <person name="Glavina del Rio T."/>
            <person name="Tice H."/>
            <person name="Bruce D."/>
            <person name="Goodwin L."/>
            <person name="Pitluck S."/>
            <person name="Chertkov O."/>
            <person name="Detter J.C."/>
            <person name="Han C."/>
            <person name="Tapia R."/>
            <person name="Larimer F."/>
            <person name="Land M."/>
            <person name="Hauser L."/>
            <person name="Kyrpides N."/>
            <person name="Mikhailova N."/>
            <person name="Weimer P.J."/>
            <person name="Stevenson D.M."/>
            <person name="Boyum J."/>
            <person name="Brumm P.I."/>
            <person name="Mead D."/>
        </authorList>
    </citation>
    <scope>NUCLEOTIDE SEQUENCE [LARGE SCALE GENOMIC DNA]</scope>
    <source>
        <strain evidence="6">ATCC 19169 / S85</strain>
        <strain evidence="3">S85</strain>
    </source>
</reference>
<organism evidence="4 5">
    <name type="scientific">Fibrobacter succinogenes (strain ATCC 19169 / S85)</name>
    <dbReference type="NCBI Taxonomy" id="59374"/>
    <lineage>
        <taxon>Bacteria</taxon>
        <taxon>Pseudomonadati</taxon>
        <taxon>Fibrobacterota</taxon>
        <taxon>Fibrobacteria</taxon>
        <taxon>Fibrobacterales</taxon>
        <taxon>Fibrobacteraceae</taxon>
        <taxon>Fibrobacter</taxon>
    </lineage>
</organism>
<dbReference type="Proteomes" id="UP000001497">
    <property type="component" value="Chromosome"/>
</dbReference>
<sequence length="296" mass="34040">MFKSVIEYQDYHQYILDYYTERKRCSAFTWREFAKIAGFASGSYLKLVSDHKTRLVQEGARKTAIAMGLLGYEYDYFMLLVQYENAKNDQQKKKCFEAMQEITSAHKIKLLGSESYAYYESWLHSVVRELAPNMPGAKPLEIAKAIRIPVTAAEINDSLNFLLKNKFLTVDENGNYHQSDKLLTTGRLNFVSIPVHSLIRQMGEFALQAFDDLPISERFFSGLTMGVTEKSYKKVIEELKECRRKIFTAVSAEDETEKVCRLNIQLFPLTKNIKKRASENPKQADENAETTKGTEV</sequence>
<dbReference type="KEGG" id="fsc:FSU_0781"/>
<keyword evidence="6" id="KW-1185">Reference proteome</keyword>
<feature type="compositionally biased region" description="Basic and acidic residues" evidence="1">
    <location>
        <begin position="276"/>
        <end position="285"/>
    </location>
</feature>
<dbReference type="STRING" id="59374.FSU_0781"/>
<dbReference type="HOGENOM" id="CLU_061509_0_0_0"/>
<dbReference type="EMBL" id="CP001792">
    <property type="protein sequence ID" value="ACX73978.1"/>
    <property type="molecule type" value="Genomic_DNA"/>
</dbReference>
<reference evidence="5" key="2">
    <citation type="submission" date="2010-08" db="EMBL/GenBank/DDBJ databases">
        <title>Complete sequence of Fibrobacter succinogenes subsp. succinogenes S85.</title>
        <authorList>
            <person name="Durkin A.S."/>
            <person name="Nelson K.E."/>
            <person name="Morrison M."/>
            <person name="Forsberg C.W."/>
            <person name="Wilson D.B."/>
            <person name="Russell J.B."/>
            <person name="Cann I.K.O."/>
            <person name="Mackie R.I."/>
            <person name="White B.A."/>
        </authorList>
    </citation>
    <scope>NUCLEOTIDE SEQUENCE [LARGE SCALE GENOMIC DNA]</scope>
    <source>
        <strain evidence="5">ATCC 19169 / S85</strain>
    </source>
</reference>
<name>C9RKQ0_FIBSS</name>
<dbReference type="KEGG" id="fsu:Fisuc_0366"/>
<evidence type="ECO:0000313" key="5">
    <source>
        <dbReference type="Proteomes" id="UP000000517"/>
    </source>
</evidence>
<dbReference type="PATRIC" id="fig|59374.8.peg.757"/>
<evidence type="ECO:0000313" key="6">
    <source>
        <dbReference type="Proteomes" id="UP000001497"/>
    </source>
</evidence>
<evidence type="ECO:0000313" key="3">
    <source>
        <dbReference type="EMBL" id="ACX73978.1"/>
    </source>
</evidence>
<gene>
    <name evidence="3" type="ordered locus">Fisuc_0366</name>
    <name evidence="4" type="ordered locus">FSU_0781</name>
</gene>
<dbReference type="RefSeq" id="WP_012820208.1">
    <property type="nucleotide sequence ID" value="NC_013410.1"/>
</dbReference>
<dbReference type="InterPro" id="IPR011873">
    <property type="entry name" value="CHP02147"/>
</dbReference>